<keyword evidence="2" id="KW-1185">Reference proteome</keyword>
<reference evidence="2" key="1">
    <citation type="journal article" date="2013" name="Genetics">
        <title>The draft genome and transcriptome of Panagrellus redivivus are shaped by the harsh demands of a free-living lifestyle.</title>
        <authorList>
            <person name="Srinivasan J."/>
            <person name="Dillman A.R."/>
            <person name="Macchietto M.G."/>
            <person name="Heikkinen L."/>
            <person name="Lakso M."/>
            <person name="Fracchia K.M."/>
            <person name="Antoshechkin I."/>
            <person name="Mortazavi A."/>
            <person name="Wong G."/>
            <person name="Sternberg P.W."/>
        </authorList>
    </citation>
    <scope>NUCLEOTIDE SEQUENCE [LARGE SCALE GENOMIC DNA]</scope>
    <source>
        <strain evidence="2">MT8872</strain>
    </source>
</reference>
<reference evidence="3" key="2">
    <citation type="submission" date="2020-10" db="UniProtKB">
        <authorList>
            <consortium name="WormBaseParasite"/>
        </authorList>
    </citation>
    <scope>IDENTIFICATION</scope>
</reference>
<evidence type="ECO:0000313" key="3">
    <source>
        <dbReference type="WBParaSite" id="Pan_g13819.t1"/>
    </source>
</evidence>
<dbReference type="Proteomes" id="UP000492821">
    <property type="component" value="Unassembled WGS sequence"/>
</dbReference>
<name>A0A7E4UX18_PANRE</name>
<organism evidence="2 3">
    <name type="scientific">Panagrellus redivivus</name>
    <name type="common">Microworm</name>
    <dbReference type="NCBI Taxonomy" id="6233"/>
    <lineage>
        <taxon>Eukaryota</taxon>
        <taxon>Metazoa</taxon>
        <taxon>Ecdysozoa</taxon>
        <taxon>Nematoda</taxon>
        <taxon>Chromadorea</taxon>
        <taxon>Rhabditida</taxon>
        <taxon>Tylenchina</taxon>
        <taxon>Panagrolaimomorpha</taxon>
        <taxon>Panagrolaimoidea</taxon>
        <taxon>Panagrolaimidae</taxon>
        <taxon>Panagrellus</taxon>
    </lineage>
</organism>
<protein>
    <submittedName>
        <fullName evidence="3">Protein SMG7</fullName>
    </submittedName>
</protein>
<dbReference type="AlphaFoldDB" id="A0A7E4UX18"/>
<proteinExistence type="predicted"/>
<dbReference type="WBParaSite" id="Pan_g13819.t1">
    <property type="protein sequence ID" value="Pan_g13819.t1"/>
    <property type="gene ID" value="Pan_g13819"/>
</dbReference>
<sequence length="90" mass="9600">MASGGFRVGPRDVLGQPARSPGKTSPIPELGVVLASNFDPYPSISPVLGVNPPFKPFPNMRMSPLIQMMVDTTGKSCYIESNLTVVLLPD</sequence>
<evidence type="ECO:0000313" key="2">
    <source>
        <dbReference type="Proteomes" id="UP000492821"/>
    </source>
</evidence>
<evidence type="ECO:0000256" key="1">
    <source>
        <dbReference type="SAM" id="MobiDB-lite"/>
    </source>
</evidence>
<feature type="region of interest" description="Disordered" evidence="1">
    <location>
        <begin position="1"/>
        <end position="27"/>
    </location>
</feature>
<accession>A0A7E4UX18</accession>